<dbReference type="EMBL" id="FPBT01000009">
    <property type="protein sequence ID" value="SFU52438.1"/>
    <property type="molecule type" value="Genomic_DNA"/>
</dbReference>
<evidence type="ECO:0000313" key="2">
    <source>
        <dbReference type="EMBL" id="SFU52438.1"/>
    </source>
</evidence>
<dbReference type="AlphaFoldDB" id="A0A1I7GVH4"/>
<keyword evidence="1" id="KW-0472">Membrane</keyword>
<name>A0A1I7GVH4_9FIRM</name>
<dbReference type="RefSeq" id="WP_090471030.1">
    <property type="nucleotide sequence ID" value="NZ_FOWF01000010.1"/>
</dbReference>
<evidence type="ECO:0000313" key="3">
    <source>
        <dbReference type="Proteomes" id="UP000198817"/>
    </source>
</evidence>
<organism evidence="2 3">
    <name type="scientific">Eubacterium pyruvativorans</name>
    <dbReference type="NCBI Taxonomy" id="155865"/>
    <lineage>
        <taxon>Bacteria</taxon>
        <taxon>Bacillati</taxon>
        <taxon>Bacillota</taxon>
        <taxon>Clostridia</taxon>
        <taxon>Eubacteriales</taxon>
        <taxon>Eubacteriaceae</taxon>
        <taxon>Eubacterium</taxon>
    </lineage>
</organism>
<evidence type="ECO:0000256" key="1">
    <source>
        <dbReference type="SAM" id="Phobius"/>
    </source>
</evidence>
<reference evidence="2 3" key="1">
    <citation type="submission" date="2016-10" db="EMBL/GenBank/DDBJ databases">
        <authorList>
            <person name="de Groot N.N."/>
        </authorList>
    </citation>
    <scope>NUCLEOTIDE SEQUENCE [LARGE SCALE GENOMIC DNA]</scope>
    <source>
        <strain evidence="2 3">KHGC13</strain>
    </source>
</reference>
<dbReference type="Pfam" id="PF12669">
    <property type="entry name" value="FeoB_associated"/>
    <property type="match status" value="1"/>
</dbReference>
<accession>A0A1I7GVH4</accession>
<keyword evidence="3" id="KW-1185">Reference proteome</keyword>
<protein>
    <submittedName>
        <fullName evidence="2">Virus attachment protein p12 family protein</fullName>
    </submittedName>
</protein>
<keyword evidence="1" id="KW-1133">Transmembrane helix</keyword>
<proteinExistence type="predicted"/>
<gene>
    <name evidence="2" type="ORF">SAMN05216508_10973</name>
</gene>
<dbReference type="Proteomes" id="UP000198817">
    <property type="component" value="Unassembled WGS sequence"/>
</dbReference>
<keyword evidence="1" id="KW-0812">Transmembrane</keyword>
<sequence length="51" mass="5244">MNLPSIIVVLVIAVLAILAMRYSLKNGSSCKNCGGNCSSCGHSCGTAEKTK</sequence>
<dbReference type="STRING" id="155865.SAMN05216515_11073"/>
<feature type="transmembrane region" description="Helical" evidence="1">
    <location>
        <begin position="6"/>
        <end position="24"/>
    </location>
</feature>